<dbReference type="SUPFAM" id="SSF88723">
    <property type="entry name" value="PIN domain-like"/>
    <property type="match status" value="1"/>
</dbReference>
<evidence type="ECO:0000256" key="6">
    <source>
        <dbReference type="ARBA" id="ARBA00022705"/>
    </source>
</evidence>
<evidence type="ECO:0000256" key="9">
    <source>
        <dbReference type="ARBA" id="ARBA00022801"/>
    </source>
</evidence>
<keyword evidence="4 16" id="KW-0808">Transferase</keyword>
<sequence length="889" mass="99140">MQEEIYLIDGSAYIYRAYHALSPLSNSRGLATHAVYGFISILRRLFKERTPSYVAVAFDSRGPVFRHEIYRDYKANRPPMPADLAEQIPYIRKYVAAANLPILEQVGVEADDLIASAVRCLQREGHRVVIVSGDKDLLQLVNDRVTMWDPMKDKVMDSDEVKKKYNVTPAQLLDCFALIGDSADNIPGVPGIGPKTAEKLINQFGTLEKIYEDIGLLKQPKLRDKLVEGRESAFLARDLIRLKSDVAVPERLSAYAFAAPDGDQIRDLYSELEFTSLLKEIQSFSAVPRQGFICVRDDSDLKKMVKALMAATILCVDTETTSLDARTAQLVGISLCCEIDRSWYIPIGHRDADGRRCSRQLKPETVVQALRPFLESSTLPKLGHNLKYDYTVLLQSGGLTLKGPLYDSLIAAYLLEETGRSFKLDDLMSERGIRMTSFEQVTGGDKRPDCFAYVDIQAACDYSCEDVYAALVLWRQYEPLLQEMGMGRLFYEVEMPLVPILAQMEIIGIAINPDALARLSAEFSAKLAVLEGEIHAIAGREFNINSPRQLGQILFDELHLPYGRKTKTGYSTDVKVLEKLAVRHDLPARILDYRTLAKLQSTYVERLAQLQDPVTGRVHTSFNQAVTATGRLSSSNPNLQNIPIRSEDGNRIRQAFVPAEGMVFLAADYSQIDLRVLAHYSQDKALIGAFRAGEDIHARTAAEIFGVSPLLITPEMRRVAKSINFGIVYGMSSFGLSEQLNIGRKEAQTFIDRYFRLYEGVKRFMGDVVAQARRDGYVTTLLGRRRNLPDIGSSNRVTREFAERTAINTPIQGTAADIIKLAMVAVDQVIRKDGLPARLLLQVHDELVFELPPADLDACSGPIKAAMEQALQMDVPLVVNCTVGPNLAK</sequence>
<dbReference type="CDD" id="cd06139">
    <property type="entry name" value="DNA_polA_I_Ecoli_like_exo"/>
    <property type="match status" value="1"/>
</dbReference>
<dbReference type="SMART" id="SM00482">
    <property type="entry name" value="POLAc"/>
    <property type="match status" value="1"/>
</dbReference>
<dbReference type="GO" id="GO:0003887">
    <property type="term" value="F:DNA-directed DNA polymerase activity"/>
    <property type="evidence" value="ECO:0007669"/>
    <property type="project" value="UniProtKB-UniRule"/>
</dbReference>
<dbReference type="AlphaFoldDB" id="A0A840UTG2"/>
<dbReference type="Proteomes" id="UP000539642">
    <property type="component" value="Unassembled WGS sequence"/>
</dbReference>
<dbReference type="FunFam" id="1.20.1060.10:FF:000001">
    <property type="entry name" value="DNA polymerase I"/>
    <property type="match status" value="1"/>
</dbReference>
<feature type="domain" description="5'-3' exonuclease" evidence="18">
    <location>
        <begin position="1"/>
        <end position="258"/>
    </location>
</feature>
<dbReference type="Pfam" id="PF01367">
    <property type="entry name" value="5_3_exonuc"/>
    <property type="match status" value="1"/>
</dbReference>
<dbReference type="Pfam" id="PF02739">
    <property type="entry name" value="5_3_exonuc_N"/>
    <property type="match status" value="1"/>
</dbReference>
<dbReference type="CDD" id="cd09859">
    <property type="entry name" value="PIN_53EXO"/>
    <property type="match status" value="1"/>
</dbReference>
<feature type="domain" description="3'-5' exonuclease" evidence="17">
    <location>
        <begin position="292"/>
        <end position="482"/>
    </location>
</feature>
<evidence type="ECO:0000256" key="4">
    <source>
        <dbReference type="ARBA" id="ARBA00022679"/>
    </source>
</evidence>
<dbReference type="PANTHER" id="PTHR10133:SF27">
    <property type="entry name" value="DNA POLYMERASE NU"/>
    <property type="match status" value="1"/>
</dbReference>
<dbReference type="InterPro" id="IPR036279">
    <property type="entry name" value="5-3_exonuclease_C_sf"/>
</dbReference>
<dbReference type="InterPro" id="IPR001098">
    <property type="entry name" value="DNA-dir_DNA_pol_A_palm_dom"/>
</dbReference>
<dbReference type="SUPFAM" id="SSF56672">
    <property type="entry name" value="DNA/RNA polymerases"/>
    <property type="match status" value="1"/>
</dbReference>
<evidence type="ECO:0000259" key="18">
    <source>
        <dbReference type="SMART" id="SM00475"/>
    </source>
</evidence>
<evidence type="ECO:0000256" key="5">
    <source>
        <dbReference type="ARBA" id="ARBA00022695"/>
    </source>
</evidence>
<comment type="catalytic activity">
    <reaction evidence="14 16">
        <text>DNA(n) + a 2'-deoxyribonucleoside 5'-triphosphate = DNA(n+1) + diphosphate</text>
        <dbReference type="Rhea" id="RHEA:22508"/>
        <dbReference type="Rhea" id="RHEA-COMP:17339"/>
        <dbReference type="Rhea" id="RHEA-COMP:17340"/>
        <dbReference type="ChEBI" id="CHEBI:33019"/>
        <dbReference type="ChEBI" id="CHEBI:61560"/>
        <dbReference type="ChEBI" id="CHEBI:173112"/>
        <dbReference type="EC" id="2.7.7.7"/>
    </reaction>
</comment>
<dbReference type="InterPro" id="IPR043502">
    <property type="entry name" value="DNA/RNA_pol_sf"/>
</dbReference>
<dbReference type="FunFam" id="1.10.150.20:FF:000002">
    <property type="entry name" value="DNA polymerase I"/>
    <property type="match status" value="1"/>
</dbReference>
<dbReference type="Gene3D" id="3.30.70.370">
    <property type="match status" value="1"/>
</dbReference>
<dbReference type="InterPro" id="IPR029060">
    <property type="entry name" value="PIN-like_dom_sf"/>
</dbReference>
<evidence type="ECO:0000256" key="10">
    <source>
        <dbReference type="ARBA" id="ARBA00022839"/>
    </source>
</evidence>
<evidence type="ECO:0000256" key="11">
    <source>
        <dbReference type="ARBA" id="ARBA00022932"/>
    </source>
</evidence>
<dbReference type="CDD" id="cd08637">
    <property type="entry name" value="DNA_pol_A_pol_I_C"/>
    <property type="match status" value="1"/>
</dbReference>
<feature type="domain" description="DNA-directed DNA polymerase family A palm" evidence="19">
    <location>
        <begin position="649"/>
        <end position="855"/>
    </location>
</feature>
<dbReference type="NCBIfam" id="NF004397">
    <property type="entry name" value="PRK05755.1"/>
    <property type="match status" value="1"/>
</dbReference>
<dbReference type="Gene3D" id="1.20.1060.10">
    <property type="entry name" value="Taq DNA Polymerase, Chain T, domain 4"/>
    <property type="match status" value="1"/>
</dbReference>
<evidence type="ECO:0000256" key="3">
    <source>
        <dbReference type="ARBA" id="ARBA00020311"/>
    </source>
</evidence>
<dbReference type="SUPFAM" id="SSF53098">
    <property type="entry name" value="Ribonuclease H-like"/>
    <property type="match status" value="1"/>
</dbReference>
<dbReference type="Gene3D" id="1.10.150.20">
    <property type="entry name" value="5' to 3' exonuclease, C-terminal subdomain"/>
    <property type="match status" value="2"/>
</dbReference>
<evidence type="ECO:0000256" key="13">
    <source>
        <dbReference type="ARBA" id="ARBA00023204"/>
    </source>
</evidence>
<protein>
    <recommendedName>
        <fullName evidence="3 15">DNA polymerase I</fullName>
        <ecNumber evidence="2 15">2.7.7.7</ecNumber>
    </recommendedName>
</protein>
<keyword evidence="10 16" id="KW-0269">Exonuclease</keyword>
<dbReference type="CDD" id="cd09898">
    <property type="entry name" value="H3TH_53EXO"/>
    <property type="match status" value="1"/>
</dbReference>
<comment type="caution">
    <text evidence="20">The sequence shown here is derived from an EMBL/GenBank/DDBJ whole genome shotgun (WGS) entry which is preliminary data.</text>
</comment>
<dbReference type="PRINTS" id="PR00868">
    <property type="entry name" value="DNAPOLI"/>
</dbReference>
<dbReference type="EMBL" id="JACHEO010000017">
    <property type="protein sequence ID" value="MBB5348965.1"/>
    <property type="molecule type" value="Genomic_DNA"/>
</dbReference>
<dbReference type="SMART" id="SM00475">
    <property type="entry name" value="53EXOc"/>
    <property type="match status" value="1"/>
</dbReference>
<name>A0A840UTG2_9BACT</name>
<keyword evidence="21" id="KW-1185">Reference proteome</keyword>
<keyword evidence="8 16" id="KW-0227">DNA damage</keyword>
<dbReference type="GO" id="GO:0008409">
    <property type="term" value="F:5'-3' exonuclease activity"/>
    <property type="evidence" value="ECO:0007669"/>
    <property type="project" value="UniProtKB-UniRule"/>
</dbReference>
<keyword evidence="13 16" id="KW-0234">DNA repair</keyword>
<dbReference type="Pfam" id="PF01612">
    <property type="entry name" value="DNA_pol_A_exo1"/>
    <property type="match status" value="1"/>
</dbReference>
<evidence type="ECO:0000313" key="21">
    <source>
        <dbReference type="Proteomes" id="UP000539642"/>
    </source>
</evidence>
<keyword evidence="12 16" id="KW-0238">DNA-binding</keyword>
<keyword evidence="6 16" id="KW-0235">DNA replication</keyword>
<dbReference type="SMART" id="SM00474">
    <property type="entry name" value="35EXOc"/>
    <property type="match status" value="1"/>
</dbReference>
<evidence type="ECO:0000256" key="1">
    <source>
        <dbReference type="ARBA" id="ARBA00007705"/>
    </source>
</evidence>
<gene>
    <name evidence="16" type="primary">polA</name>
    <name evidence="20" type="ORF">HNQ81_002706</name>
</gene>
<dbReference type="SMART" id="SM00279">
    <property type="entry name" value="HhH2"/>
    <property type="match status" value="1"/>
</dbReference>
<keyword evidence="11 16" id="KW-0239">DNA-directed DNA polymerase</keyword>
<comment type="similarity">
    <text evidence="1 16">Belongs to the DNA polymerase type-A family.</text>
</comment>
<dbReference type="InterPro" id="IPR020046">
    <property type="entry name" value="5-3_exonucl_a-hlix_arch_N"/>
</dbReference>
<evidence type="ECO:0000256" key="12">
    <source>
        <dbReference type="ARBA" id="ARBA00023125"/>
    </source>
</evidence>
<organism evidence="20 21">
    <name type="scientific">Desulfoprunum benzoelyticum</name>
    <dbReference type="NCBI Taxonomy" id="1506996"/>
    <lineage>
        <taxon>Bacteria</taxon>
        <taxon>Pseudomonadati</taxon>
        <taxon>Thermodesulfobacteriota</taxon>
        <taxon>Desulfobulbia</taxon>
        <taxon>Desulfobulbales</taxon>
        <taxon>Desulfobulbaceae</taxon>
        <taxon>Desulfoprunum</taxon>
    </lineage>
</organism>
<dbReference type="PANTHER" id="PTHR10133">
    <property type="entry name" value="DNA POLYMERASE I"/>
    <property type="match status" value="1"/>
</dbReference>
<dbReference type="EC" id="2.7.7.7" evidence="2 15"/>
<dbReference type="GO" id="GO:0003677">
    <property type="term" value="F:DNA binding"/>
    <property type="evidence" value="ECO:0007669"/>
    <property type="project" value="UniProtKB-UniRule"/>
</dbReference>
<dbReference type="InterPro" id="IPR018320">
    <property type="entry name" value="DNA_polymerase_1"/>
</dbReference>
<evidence type="ECO:0000256" key="2">
    <source>
        <dbReference type="ARBA" id="ARBA00012417"/>
    </source>
</evidence>
<evidence type="ECO:0000259" key="19">
    <source>
        <dbReference type="SMART" id="SM00482"/>
    </source>
</evidence>
<dbReference type="GO" id="GO:0008408">
    <property type="term" value="F:3'-5' exonuclease activity"/>
    <property type="evidence" value="ECO:0007669"/>
    <property type="project" value="UniProtKB-UniRule"/>
</dbReference>
<evidence type="ECO:0000256" key="14">
    <source>
        <dbReference type="ARBA" id="ARBA00049244"/>
    </source>
</evidence>
<dbReference type="FunFam" id="1.10.150.20:FF:000003">
    <property type="entry name" value="DNA polymerase I"/>
    <property type="match status" value="1"/>
</dbReference>
<dbReference type="InterPro" id="IPR036397">
    <property type="entry name" value="RNaseH_sf"/>
</dbReference>
<keyword evidence="9 16" id="KW-0378">Hydrolase</keyword>
<dbReference type="GO" id="GO:0006261">
    <property type="term" value="P:DNA-templated DNA replication"/>
    <property type="evidence" value="ECO:0007669"/>
    <property type="project" value="UniProtKB-UniRule"/>
</dbReference>
<dbReference type="InterPro" id="IPR002562">
    <property type="entry name" value="3'-5'_exonuclease_dom"/>
</dbReference>
<accession>A0A840UTG2</accession>
<dbReference type="InterPro" id="IPR019760">
    <property type="entry name" value="DNA-dir_DNA_pol_A_CS"/>
</dbReference>
<dbReference type="InterPro" id="IPR020045">
    <property type="entry name" value="DNA_polI_H3TH"/>
</dbReference>
<evidence type="ECO:0000256" key="15">
    <source>
        <dbReference type="NCBIfam" id="TIGR00593"/>
    </source>
</evidence>
<dbReference type="Gene3D" id="3.40.50.1010">
    <property type="entry name" value="5'-nuclease"/>
    <property type="match status" value="1"/>
</dbReference>
<dbReference type="SUPFAM" id="SSF47807">
    <property type="entry name" value="5' to 3' exonuclease, C-terminal subdomain"/>
    <property type="match status" value="1"/>
</dbReference>
<dbReference type="RefSeq" id="WP_183351779.1">
    <property type="nucleotide sequence ID" value="NZ_JACHEO010000017.1"/>
</dbReference>
<reference evidence="20 21" key="1">
    <citation type="submission" date="2020-08" db="EMBL/GenBank/DDBJ databases">
        <title>Genomic Encyclopedia of Type Strains, Phase IV (KMG-IV): sequencing the most valuable type-strain genomes for metagenomic binning, comparative biology and taxonomic classification.</title>
        <authorList>
            <person name="Goeker M."/>
        </authorList>
    </citation>
    <scope>NUCLEOTIDE SEQUENCE [LARGE SCALE GENOMIC DNA]</scope>
    <source>
        <strain evidence="20 21">DSM 28570</strain>
    </source>
</reference>
<comment type="function">
    <text evidence="16">In addition to polymerase activity, this DNA polymerase exhibits 3'-5' and 5'-3' exonuclease activity.</text>
</comment>
<dbReference type="InterPro" id="IPR012337">
    <property type="entry name" value="RNaseH-like_sf"/>
</dbReference>
<dbReference type="InterPro" id="IPR008918">
    <property type="entry name" value="HhH2"/>
</dbReference>
<keyword evidence="7" id="KW-0540">Nuclease</keyword>
<evidence type="ECO:0000256" key="7">
    <source>
        <dbReference type="ARBA" id="ARBA00022722"/>
    </source>
</evidence>
<evidence type="ECO:0000313" key="20">
    <source>
        <dbReference type="EMBL" id="MBB5348965.1"/>
    </source>
</evidence>
<dbReference type="PROSITE" id="PS00447">
    <property type="entry name" value="DNA_POLYMERASE_A"/>
    <property type="match status" value="1"/>
</dbReference>
<proteinExistence type="inferred from homology"/>
<evidence type="ECO:0000259" key="17">
    <source>
        <dbReference type="SMART" id="SM00474"/>
    </source>
</evidence>
<evidence type="ECO:0000256" key="16">
    <source>
        <dbReference type="RuleBase" id="RU004460"/>
    </source>
</evidence>
<evidence type="ECO:0000256" key="8">
    <source>
        <dbReference type="ARBA" id="ARBA00022763"/>
    </source>
</evidence>
<dbReference type="NCBIfam" id="TIGR00593">
    <property type="entry name" value="pola"/>
    <property type="match status" value="1"/>
</dbReference>
<dbReference type="InterPro" id="IPR002421">
    <property type="entry name" value="5-3_exonuclease"/>
</dbReference>
<keyword evidence="5 16" id="KW-0548">Nucleotidyltransferase</keyword>
<dbReference type="GO" id="GO:0006302">
    <property type="term" value="P:double-strand break repair"/>
    <property type="evidence" value="ECO:0007669"/>
    <property type="project" value="TreeGrafter"/>
</dbReference>
<dbReference type="FunFam" id="3.40.50.1010:FF:000001">
    <property type="entry name" value="DNA polymerase I"/>
    <property type="match status" value="1"/>
</dbReference>
<dbReference type="Gene3D" id="3.30.420.10">
    <property type="entry name" value="Ribonuclease H-like superfamily/Ribonuclease H"/>
    <property type="match status" value="1"/>
</dbReference>
<dbReference type="Pfam" id="PF00476">
    <property type="entry name" value="DNA_pol_A"/>
    <property type="match status" value="1"/>
</dbReference>
<dbReference type="InterPro" id="IPR002298">
    <property type="entry name" value="DNA_polymerase_A"/>
</dbReference>